<feature type="region of interest" description="Disordered" evidence="1">
    <location>
        <begin position="60"/>
        <end position="92"/>
    </location>
</feature>
<evidence type="ECO:0000313" key="2">
    <source>
        <dbReference type="EMBL" id="PLW17848.1"/>
    </source>
</evidence>
<evidence type="ECO:0000256" key="1">
    <source>
        <dbReference type="SAM" id="MobiDB-lite"/>
    </source>
</evidence>
<dbReference type="AlphaFoldDB" id="A0A2N5SX83"/>
<reference evidence="2 3" key="1">
    <citation type="submission" date="2017-11" db="EMBL/GenBank/DDBJ databases">
        <title>De novo assembly and phasing of dikaryotic genomes from two isolates of Puccinia coronata f. sp. avenae, the causal agent of oat crown rust.</title>
        <authorList>
            <person name="Miller M.E."/>
            <person name="Zhang Y."/>
            <person name="Omidvar V."/>
            <person name="Sperschneider J."/>
            <person name="Schwessinger B."/>
            <person name="Raley C."/>
            <person name="Palmer J.M."/>
            <person name="Garnica D."/>
            <person name="Upadhyaya N."/>
            <person name="Rathjen J."/>
            <person name="Taylor J.M."/>
            <person name="Park R.F."/>
            <person name="Dodds P.N."/>
            <person name="Hirsch C.D."/>
            <person name="Kianian S.F."/>
            <person name="Figueroa M."/>
        </authorList>
    </citation>
    <scope>NUCLEOTIDE SEQUENCE [LARGE SCALE GENOMIC DNA]</scope>
    <source>
        <strain evidence="2">12NC29</strain>
    </source>
</reference>
<sequence length="92" mass="10278">MVITPLQSKKLLAREKARSNIVDLETTQRSLDNLCSDLSSLSDHNDTSLRDSDALLDLPRDNNSIFEHPADIDVTGQKSQTQPTNEETKNVQ</sequence>
<keyword evidence="3" id="KW-1185">Reference proteome</keyword>
<comment type="caution">
    <text evidence="2">The sequence shown here is derived from an EMBL/GenBank/DDBJ whole genome shotgun (WGS) entry which is preliminary data.</text>
</comment>
<gene>
    <name evidence="2" type="ORF">PCANC_15557</name>
</gene>
<organism evidence="2 3">
    <name type="scientific">Puccinia coronata f. sp. avenae</name>
    <dbReference type="NCBI Taxonomy" id="200324"/>
    <lineage>
        <taxon>Eukaryota</taxon>
        <taxon>Fungi</taxon>
        <taxon>Dikarya</taxon>
        <taxon>Basidiomycota</taxon>
        <taxon>Pucciniomycotina</taxon>
        <taxon>Pucciniomycetes</taxon>
        <taxon>Pucciniales</taxon>
        <taxon>Pucciniaceae</taxon>
        <taxon>Puccinia</taxon>
    </lineage>
</organism>
<dbReference type="Proteomes" id="UP000235388">
    <property type="component" value="Unassembled WGS sequence"/>
</dbReference>
<accession>A0A2N5SX83</accession>
<evidence type="ECO:0000313" key="3">
    <source>
        <dbReference type="Proteomes" id="UP000235388"/>
    </source>
</evidence>
<name>A0A2N5SX83_9BASI</name>
<feature type="compositionally biased region" description="Polar residues" evidence="1">
    <location>
        <begin position="76"/>
        <end position="85"/>
    </location>
</feature>
<proteinExistence type="predicted"/>
<dbReference type="EMBL" id="PGCJ01000842">
    <property type="protein sequence ID" value="PLW17848.1"/>
    <property type="molecule type" value="Genomic_DNA"/>
</dbReference>
<protein>
    <submittedName>
        <fullName evidence="2">Uncharacterized protein</fullName>
    </submittedName>
</protein>